<dbReference type="GO" id="GO:0030973">
    <property type="term" value="F:molybdate ion binding"/>
    <property type="evidence" value="ECO:0007669"/>
    <property type="project" value="InterPro"/>
</dbReference>
<evidence type="ECO:0000256" key="5">
    <source>
        <dbReference type="SAM" id="SignalP"/>
    </source>
</evidence>
<feature type="binding site" evidence="4">
    <location>
        <position position="165"/>
    </location>
    <ligand>
        <name>molybdate</name>
        <dbReference type="ChEBI" id="CHEBI:36264"/>
    </ligand>
</feature>
<reference evidence="6 7" key="1">
    <citation type="submission" date="2022-12" db="EMBL/GenBank/DDBJ databases">
        <title>Dasania phycosphaerae sp. nov., isolated from particulate material of the south coast of Korea.</title>
        <authorList>
            <person name="Jiang Y."/>
        </authorList>
    </citation>
    <scope>NUCLEOTIDE SEQUENCE [LARGE SCALE GENOMIC DNA]</scope>
    <source>
        <strain evidence="6 7">GY-19</strain>
    </source>
</reference>
<keyword evidence="2 4" id="KW-0479">Metal-binding</keyword>
<evidence type="ECO:0000256" key="2">
    <source>
        <dbReference type="ARBA" id="ARBA00022723"/>
    </source>
</evidence>
<keyword evidence="3 5" id="KW-0732">Signal</keyword>
<dbReference type="RefSeq" id="WP_258330982.1">
    <property type="nucleotide sequence ID" value="NZ_JAPTGG010000004.1"/>
</dbReference>
<keyword evidence="4" id="KW-0500">Molybdenum</keyword>
<dbReference type="EMBL" id="JAPTGG010000004">
    <property type="protein sequence ID" value="MCZ0864829.1"/>
    <property type="molecule type" value="Genomic_DNA"/>
</dbReference>
<dbReference type="NCBIfam" id="TIGR01256">
    <property type="entry name" value="modA"/>
    <property type="match status" value="1"/>
</dbReference>
<feature type="signal peptide" evidence="5">
    <location>
        <begin position="1"/>
        <end position="23"/>
    </location>
</feature>
<dbReference type="Gene3D" id="3.40.190.10">
    <property type="entry name" value="Periplasmic binding protein-like II"/>
    <property type="match status" value="2"/>
</dbReference>
<dbReference type="InterPro" id="IPR005950">
    <property type="entry name" value="ModA"/>
</dbReference>
<sequence length="249" mass="27393">MRLILLFIGCLLASHSWSGSAHIAVAANFKLTLELLQQRFQEVSEHQLIISGASTGVLFNQITHGAPYHVLLAADELHPHKLVQQGYGLAASRYTYALGQLVLASRSTALATADEHFIRQQLSQAQTIAIANPKIAPYGLAAQQSLSHLQLWQPLQGRLVRGNNISQAQQFLMTGNVDWAFIPLSPLLAEQGISYWPIPAHWYQAIRQQAILLQSGQNNSAALAFMAFLQSDDALAIIAQQGYRLPERP</sequence>
<keyword evidence="7" id="KW-1185">Reference proteome</keyword>
<dbReference type="PIRSF" id="PIRSF004846">
    <property type="entry name" value="ModA"/>
    <property type="match status" value="1"/>
</dbReference>
<evidence type="ECO:0000256" key="3">
    <source>
        <dbReference type="ARBA" id="ARBA00022729"/>
    </source>
</evidence>
<dbReference type="PANTHER" id="PTHR30632">
    <property type="entry name" value="MOLYBDATE-BINDING PERIPLASMIC PROTEIN"/>
    <property type="match status" value="1"/>
</dbReference>
<feature type="chain" id="PRO_5039888883" evidence="5">
    <location>
        <begin position="24"/>
        <end position="249"/>
    </location>
</feature>
<organism evidence="6 7">
    <name type="scientific">Dasania phycosphaerae</name>
    <dbReference type="NCBI Taxonomy" id="2950436"/>
    <lineage>
        <taxon>Bacteria</taxon>
        <taxon>Pseudomonadati</taxon>
        <taxon>Pseudomonadota</taxon>
        <taxon>Gammaproteobacteria</taxon>
        <taxon>Cellvibrionales</taxon>
        <taxon>Spongiibacteraceae</taxon>
        <taxon>Dasania</taxon>
    </lineage>
</organism>
<proteinExistence type="inferred from homology"/>
<dbReference type="CDD" id="cd13539">
    <property type="entry name" value="PBP2_AvModA"/>
    <property type="match status" value="1"/>
</dbReference>
<dbReference type="Pfam" id="PF13531">
    <property type="entry name" value="SBP_bac_11"/>
    <property type="match status" value="1"/>
</dbReference>
<dbReference type="PANTHER" id="PTHR30632:SF14">
    <property type="entry name" value="TUNGSTATE_MOLYBDATE_CHROMATE-BINDING PROTEIN MODA"/>
    <property type="match status" value="1"/>
</dbReference>
<evidence type="ECO:0000256" key="1">
    <source>
        <dbReference type="ARBA" id="ARBA00009175"/>
    </source>
</evidence>
<comment type="caution">
    <text evidence="6">The sequence shown here is derived from an EMBL/GenBank/DDBJ whole genome shotgun (WGS) entry which is preliminary data.</text>
</comment>
<dbReference type="AlphaFoldDB" id="A0A9J6RLE7"/>
<protein>
    <submittedName>
        <fullName evidence="6">Molybdate ABC transporter substrate-binding protein</fullName>
    </submittedName>
</protein>
<name>A0A9J6RLE7_9GAMM</name>
<evidence type="ECO:0000313" key="6">
    <source>
        <dbReference type="EMBL" id="MCZ0864829.1"/>
    </source>
</evidence>
<feature type="binding site" evidence="4">
    <location>
        <position position="55"/>
    </location>
    <ligand>
        <name>molybdate</name>
        <dbReference type="ChEBI" id="CHEBI:36264"/>
    </ligand>
</feature>
<evidence type="ECO:0000313" key="7">
    <source>
        <dbReference type="Proteomes" id="UP001069090"/>
    </source>
</evidence>
<dbReference type="InterPro" id="IPR050682">
    <property type="entry name" value="ModA/WtpA"/>
</dbReference>
<accession>A0A9J6RLE7</accession>
<dbReference type="InterPro" id="IPR044084">
    <property type="entry name" value="AvModA-like_subst-bd"/>
</dbReference>
<dbReference type="Proteomes" id="UP001069090">
    <property type="component" value="Unassembled WGS sequence"/>
</dbReference>
<dbReference type="GO" id="GO:0046872">
    <property type="term" value="F:metal ion binding"/>
    <property type="evidence" value="ECO:0007669"/>
    <property type="project" value="UniProtKB-KW"/>
</dbReference>
<dbReference type="SUPFAM" id="SSF53850">
    <property type="entry name" value="Periplasmic binding protein-like II"/>
    <property type="match status" value="1"/>
</dbReference>
<evidence type="ECO:0000256" key="4">
    <source>
        <dbReference type="PIRSR" id="PIRSR004846-1"/>
    </source>
</evidence>
<gene>
    <name evidence="6" type="primary">modA</name>
    <name evidence="6" type="ORF">O0V09_06430</name>
</gene>
<dbReference type="GO" id="GO:0015689">
    <property type="term" value="P:molybdate ion transport"/>
    <property type="evidence" value="ECO:0007669"/>
    <property type="project" value="InterPro"/>
</dbReference>
<comment type="similarity">
    <text evidence="1">Belongs to the bacterial solute-binding protein ModA family.</text>
</comment>